<evidence type="ECO:0000256" key="5">
    <source>
        <dbReference type="ARBA" id="ARBA00022989"/>
    </source>
</evidence>
<dbReference type="InterPro" id="IPR029962">
    <property type="entry name" value="TBL"/>
</dbReference>
<proteinExistence type="inferred from homology"/>
<feature type="domain" description="Trichome birefringence-like N-terminal" evidence="9">
    <location>
        <begin position="42"/>
        <end position="94"/>
    </location>
</feature>
<evidence type="ECO:0000256" key="2">
    <source>
        <dbReference type="ARBA" id="ARBA00007727"/>
    </source>
</evidence>
<dbReference type="EMBL" id="JARPOI010000006">
    <property type="protein sequence ID" value="KAJ9179591.1"/>
    <property type="molecule type" value="Genomic_DNA"/>
</dbReference>
<protein>
    <recommendedName>
        <fullName evidence="12">Trichome birefringence-like N-terminal domain-containing protein</fullName>
    </recommendedName>
</protein>
<keyword evidence="11" id="KW-1185">Reference proteome</keyword>
<evidence type="ECO:0000313" key="11">
    <source>
        <dbReference type="Proteomes" id="UP001174677"/>
    </source>
</evidence>
<feature type="chain" id="PRO_5045757713" description="Trichome birefringence-like N-terminal domain-containing protein" evidence="7">
    <location>
        <begin position="27"/>
        <end position="362"/>
    </location>
</feature>
<evidence type="ECO:0008006" key="12">
    <source>
        <dbReference type="Google" id="ProtNLM"/>
    </source>
</evidence>
<comment type="subcellular location">
    <subcellularLocation>
        <location evidence="1">Membrane</location>
        <topology evidence="1">Single-pass membrane protein</topology>
    </subcellularLocation>
</comment>
<dbReference type="Pfam" id="PF13839">
    <property type="entry name" value="PC-Esterase"/>
    <property type="match status" value="1"/>
</dbReference>
<name>A0ABQ9MHE2_HEVBR</name>
<evidence type="ECO:0000256" key="1">
    <source>
        <dbReference type="ARBA" id="ARBA00004167"/>
    </source>
</evidence>
<dbReference type="PANTHER" id="PTHR32285">
    <property type="entry name" value="PROTEIN TRICHOME BIREFRINGENCE-LIKE 9-RELATED"/>
    <property type="match status" value="1"/>
</dbReference>
<reference evidence="10" key="1">
    <citation type="journal article" date="2023" name="Plant Biotechnol. J.">
        <title>Chromosome-level wild Hevea brasiliensis genome provides new tools for genomic-assisted breeding and valuable loci to elevate rubber yield.</title>
        <authorList>
            <person name="Cheng H."/>
            <person name="Song X."/>
            <person name="Hu Y."/>
            <person name="Wu T."/>
            <person name="Yang Q."/>
            <person name="An Z."/>
            <person name="Feng S."/>
            <person name="Deng Z."/>
            <person name="Wu W."/>
            <person name="Zeng X."/>
            <person name="Tu M."/>
            <person name="Wang X."/>
            <person name="Huang H."/>
        </authorList>
    </citation>
    <scope>NUCLEOTIDE SEQUENCE</scope>
    <source>
        <strain evidence="10">MT/VB/25A 57/8</strain>
    </source>
</reference>
<evidence type="ECO:0000259" key="9">
    <source>
        <dbReference type="Pfam" id="PF14416"/>
    </source>
</evidence>
<evidence type="ECO:0000256" key="3">
    <source>
        <dbReference type="ARBA" id="ARBA00022692"/>
    </source>
</evidence>
<keyword evidence="7" id="KW-0732">Signal</keyword>
<dbReference type="Proteomes" id="UP001174677">
    <property type="component" value="Chromosome 6"/>
</dbReference>
<comment type="caution">
    <text evidence="10">The sequence shown here is derived from an EMBL/GenBank/DDBJ whole genome shotgun (WGS) entry which is preliminary data.</text>
</comment>
<dbReference type="Pfam" id="PF14416">
    <property type="entry name" value="PMR5N"/>
    <property type="match status" value="1"/>
</dbReference>
<evidence type="ECO:0000256" key="7">
    <source>
        <dbReference type="SAM" id="SignalP"/>
    </source>
</evidence>
<sequence length="362" mass="41899">MDFQRFSSVLLAIFIIMIIFSSLCLASPSSNVKWRKQNNRSNCDVYQGSWVYDDSYPLYNSSACPFIRKEFDCFEYGRPDHLYLQYRWQPTTCDLPRSDGQNFLQSLQGKKIMFIGDSISLNQFESLLCLLHASVPNANIREEKNTSVPTVIFEDYEVSIMLFHSLLLVDVEQEDIGRVLKLDSLKDGNIWKDMDVLVFNTWLWWYRRGPKQPWDYVEDDGTILKDMDRMVAFRKALTTWAKWVDSEVDTNKTRVIFQGISPSHYNGTEWNEPKVMNCSKETQPISGSTYPSGLPLPLYVLEDVLSSIEKPVHLLNITTLSQLRKDAHPSSYNGFRAMDCTHWCIAGVPDTWNELLYTALIN</sequence>
<keyword evidence="4" id="KW-0735">Signal-anchor</keyword>
<dbReference type="InterPro" id="IPR025846">
    <property type="entry name" value="TBL_N"/>
</dbReference>
<gene>
    <name evidence="10" type="ORF">P3X46_011362</name>
</gene>
<evidence type="ECO:0000313" key="10">
    <source>
        <dbReference type="EMBL" id="KAJ9179591.1"/>
    </source>
</evidence>
<keyword evidence="5" id="KW-1133">Transmembrane helix</keyword>
<organism evidence="10 11">
    <name type="scientific">Hevea brasiliensis</name>
    <name type="common">Para rubber tree</name>
    <name type="synonym">Siphonia brasiliensis</name>
    <dbReference type="NCBI Taxonomy" id="3981"/>
    <lineage>
        <taxon>Eukaryota</taxon>
        <taxon>Viridiplantae</taxon>
        <taxon>Streptophyta</taxon>
        <taxon>Embryophyta</taxon>
        <taxon>Tracheophyta</taxon>
        <taxon>Spermatophyta</taxon>
        <taxon>Magnoliopsida</taxon>
        <taxon>eudicotyledons</taxon>
        <taxon>Gunneridae</taxon>
        <taxon>Pentapetalae</taxon>
        <taxon>rosids</taxon>
        <taxon>fabids</taxon>
        <taxon>Malpighiales</taxon>
        <taxon>Euphorbiaceae</taxon>
        <taxon>Crotonoideae</taxon>
        <taxon>Micrandreae</taxon>
        <taxon>Hevea</taxon>
    </lineage>
</organism>
<keyword evidence="6" id="KW-0472">Membrane</keyword>
<evidence type="ECO:0000256" key="6">
    <source>
        <dbReference type="ARBA" id="ARBA00023136"/>
    </source>
</evidence>
<evidence type="ECO:0000259" key="8">
    <source>
        <dbReference type="Pfam" id="PF13839"/>
    </source>
</evidence>
<dbReference type="InterPro" id="IPR026057">
    <property type="entry name" value="TBL_C"/>
</dbReference>
<keyword evidence="3" id="KW-0812">Transmembrane</keyword>
<comment type="similarity">
    <text evidence="2">Belongs to the PC-esterase family. TBL subfamily.</text>
</comment>
<feature type="signal peptide" evidence="7">
    <location>
        <begin position="1"/>
        <end position="26"/>
    </location>
</feature>
<feature type="domain" description="Trichome birefringence-like C-terminal" evidence="8">
    <location>
        <begin position="95"/>
        <end position="358"/>
    </location>
</feature>
<dbReference type="PANTHER" id="PTHR32285:SF36">
    <property type="entry name" value="PROTEIN TRICHOME BIREFRINGENCE-LIKE 38"/>
    <property type="match status" value="1"/>
</dbReference>
<evidence type="ECO:0000256" key="4">
    <source>
        <dbReference type="ARBA" id="ARBA00022968"/>
    </source>
</evidence>
<accession>A0ABQ9MHE2</accession>